<evidence type="ECO:0000256" key="1">
    <source>
        <dbReference type="SAM" id="Phobius"/>
    </source>
</evidence>
<accession>A0A915JAZ3</accession>
<keyword evidence="1" id="KW-0812">Transmembrane</keyword>
<feature type="transmembrane region" description="Helical" evidence="1">
    <location>
        <begin position="194"/>
        <end position="216"/>
    </location>
</feature>
<dbReference type="WBParaSite" id="nRc.2.0.1.t22945-RA">
    <property type="protein sequence ID" value="nRc.2.0.1.t22945-RA"/>
    <property type="gene ID" value="nRc.2.0.1.g22945"/>
</dbReference>
<name>A0A915JAZ3_ROMCU</name>
<keyword evidence="2" id="KW-1185">Reference proteome</keyword>
<dbReference type="Pfam" id="PF06396">
    <property type="entry name" value="AGTRAP"/>
    <property type="match status" value="1"/>
</dbReference>
<reference evidence="3" key="1">
    <citation type="submission" date="2022-11" db="UniProtKB">
        <authorList>
            <consortium name="WormBaseParasite"/>
        </authorList>
    </citation>
    <scope>IDENTIFICATION</scope>
</reference>
<sequence>CQTSKSNQNSDLASNFTLGKLVYCNVLLRGYIKLSNKRPSCDSIELYQKMQPSKCKQFSNPVAQISNYMTSLHFCHSIVKIFGIQRLNIHELREGKDLREKTVRTLRAMKSPIMSTPNSILNELNNLDSPATLKILFCVHFTLTTFSLFGALFSQAYMFYNSFLLIFLLWAQYSPVEKSDFPLFHSMIINGQALLFDIIMLTTGYSFLTGLSTFGYSKYSN</sequence>
<keyword evidence="1" id="KW-0472">Membrane</keyword>
<evidence type="ECO:0000313" key="3">
    <source>
        <dbReference type="WBParaSite" id="nRc.2.0.1.t22945-RA"/>
    </source>
</evidence>
<protein>
    <submittedName>
        <fullName evidence="3">Uncharacterized protein</fullName>
    </submittedName>
</protein>
<dbReference type="InterPro" id="IPR009436">
    <property type="entry name" value="AGTRAP"/>
</dbReference>
<evidence type="ECO:0000313" key="2">
    <source>
        <dbReference type="Proteomes" id="UP000887565"/>
    </source>
</evidence>
<keyword evidence="1" id="KW-1133">Transmembrane helix</keyword>
<feature type="transmembrane region" description="Helical" evidence="1">
    <location>
        <begin position="157"/>
        <end position="173"/>
    </location>
</feature>
<proteinExistence type="predicted"/>
<dbReference type="Proteomes" id="UP000887565">
    <property type="component" value="Unplaced"/>
</dbReference>
<dbReference type="AlphaFoldDB" id="A0A915JAZ3"/>
<organism evidence="2 3">
    <name type="scientific">Romanomermis culicivorax</name>
    <name type="common">Nematode worm</name>
    <dbReference type="NCBI Taxonomy" id="13658"/>
    <lineage>
        <taxon>Eukaryota</taxon>
        <taxon>Metazoa</taxon>
        <taxon>Ecdysozoa</taxon>
        <taxon>Nematoda</taxon>
        <taxon>Enoplea</taxon>
        <taxon>Dorylaimia</taxon>
        <taxon>Mermithida</taxon>
        <taxon>Mermithoidea</taxon>
        <taxon>Mermithidae</taxon>
        <taxon>Romanomermis</taxon>
    </lineage>
</organism>
<dbReference type="GO" id="GO:0038166">
    <property type="term" value="P:angiotensin-activated signaling pathway"/>
    <property type="evidence" value="ECO:0007669"/>
    <property type="project" value="InterPro"/>
</dbReference>